<dbReference type="PANTHER" id="PTHR10663">
    <property type="entry name" value="GUANYL-NUCLEOTIDE EXCHANGE FACTOR"/>
    <property type="match status" value="1"/>
</dbReference>
<dbReference type="PROSITE" id="PS50190">
    <property type="entry name" value="SEC7"/>
    <property type="match status" value="1"/>
</dbReference>
<evidence type="ECO:0000313" key="3">
    <source>
        <dbReference type="EMBL" id="KAJ3227008.1"/>
    </source>
</evidence>
<dbReference type="GO" id="GO:0005085">
    <property type="term" value="F:guanyl-nucleotide exchange factor activity"/>
    <property type="evidence" value="ECO:0007669"/>
    <property type="project" value="InterPro"/>
</dbReference>
<dbReference type="InterPro" id="IPR000904">
    <property type="entry name" value="Sec7_dom"/>
</dbReference>
<reference evidence="3" key="1">
    <citation type="submission" date="2020-05" db="EMBL/GenBank/DDBJ databases">
        <title>Phylogenomic resolution of chytrid fungi.</title>
        <authorList>
            <person name="Stajich J.E."/>
            <person name="Amses K."/>
            <person name="Simmons R."/>
            <person name="Seto K."/>
            <person name="Myers J."/>
            <person name="Bonds A."/>
            <person name="Quandt C.A."/>
            <person name="Barry K."/>
            <person name="Liu P."/>
            <person name="Grigoriev I."/>
            <person name="Longcore J.E."/>
            <person name="James T.Y."/>
        </authorList>
    </citation>
    <scope>NUCLEOTIDE SEQUENCE</scope>
    <source>
        <strain evidence="3">JEL0476</strain>
    </source>
</reference>
<evidence type="ECO:0000256" key="1">
    <source>
        <dbReference type="SAM" id="MobiDB-lite"/>
    </source>
</evidence>
<dbReference type="Pfam" id="PF23325">
    <property type="entry name" value="TPR_28"/>
    <property type="match status" value="1"/>
</dbReference>
<evidence type="ECO:0000259" key="2">
    <source>
        <dbReference type="PROSITE" id="PS50190"/>
    </source>
</evidence>
<dbReference type="GO" id="GO:0012505">
    <property type="term" value="C:endomembrane system"/>
    <property type="evidence" value="ECO:0007669"/>
    <property type="project" value="UniProtKB-ARBA"/>
</dbReference>
<dbReference type="GO" id="GO:0032012">
    <property type="term" value="P:regulation of ARF protein signal transduction"/>
    <property type="evidence" value="ECO:0007669"/>
    <property type="project" value="InterPro"/>
</dbReference>
<sequence length="1821" mass="204442">MNETSYLITHPSQLTGLGDGRVVGLPLSKQNKPELKWLSIVHAEIIMVTSAMRKNQRWNGGNNNGYNPNFSDSDYGHSTAKIKKENQPDYDYFLSASDGKSGLDSVLEYTAGKSDAFLGTTEPPLLFGFTKLKARLTLLNDLRDLEPMHLLEPFLEVIKSGNTTGPITGTALSSVEKFLKYRILDPNHPQLPVAMSALAHSVTHCKFEATDAISDEVVLAKILRLLRVAVTSEAGQKSLDDKGICEMVEAAFGMCFQGRLNELLRRSAEQTLVILVQALFERLTLIMRDKENLDRVKELERSSELARKLKRSSMTTVNDVNIEEKKKNFSTVIVTEDILVNEKNKATSPSHATSPIITLDTDETPNHVSVHQDTPENTLISVSNSERAIADIDFRHNEDITATSVYSNANATDSITEDIQKSHSLTEADDSTKTFEPFGLPAILELIRVLVSLIDPKNKQHTDTMHRRVSVALMGIAVEVGGSSLSKWIAWGSSVEEKRKKAFKGNSKAKKPASNGVTTKEEFSGVHVDIAPNPNGDIRRRSVLVSGEDAVEKVVDVDNLSDLGSMGQVLVTPEVESATEKIFTPEKPQPDMDVKDKVPADYSIQSPETDEERMSLVVKDLITNELCKYLFQILQISNFTLHSPPSSATLNLLGLTLKLITALLQTCREHLKLQQEWLLDWIMMRLDSGVVGWDVEEGYIGDGNMNDGGYGNPHEKLISNKGGVVVGEVRDLLLECISQLVRIPNFMADLYVYFDGDLSCQSHLFENLVRFLSKHVFPDATPGGPVTTLSHQLLCLDSLLVFLKQIVDKIHFGRDTAICGDTTIAEKYSVNKKRKRLLMEGAERFNQNPNEGINFLQTHGFLPTPVDPKSLAYVLKNTPKISKALLGDYISKRDNIEILKAFISDFEFKGKRIDEALRLMLESFRLPGESALIERIMEVFAETYHKSIKDDEKCEIKTQDATFILSYSVIMLNTDQHNPQVRRRMTLEEFRKNNGGVNDGENFDPEYMKTIYQEIKENEIIMPEEHEGDLGFNYAWRELLKKSSTVGRMIETKSNILSKDIFMTVWWPVLAAISYSFDNAEDSLTLQKAIVGFHHCAVIAAHYQQIEVLDSIIISLSKISGLLKESQTHSEKSNDIFYNEVFGDQERKKKTDSWVVEFGNNYKGQVASVLMFSLINEYGNFVQTGWQNVSLSIFSSFLSEPIIFQVIECIRNLFLHSLLPSNLLEAECFVKNAIKIPKIPLPDSALQKIKENSRRDGNGILSTLTQFLSLSSASYQGEYEEPDSTANEIEAESVSFECIKACHVEALFLDSRLLEEKSLKLLVVSLINASKEEGNNSSKHSASYLTPNKNMNKSGSKVSYSSLPEKADDKIEDFNSSAIFFYEVLMKVAIQNRDRINVIWGPIKKHICLILSKTTQSHVLLIERVVAGCFRLILRMIHNVTLKLNFKDVMLNEIFAIVELFKHLNLEDKNYFEINCQLMAGINQVVKTDFTVFCTLQRWDLILEFLSRTCSHPGAGIYSFEIASFLVSNQASEVFVNSENFGECVDLLISFASAAGSELISSFQAAGERFGSSSPNGFENEADSSSFSNPNVMKKAKSSLSKNPVLQGYIERAIQALDNLFKLHGKIPELIGQTGIGSERGQQCYHPNKEVRQHALTYLQRALLLPELERTTLDCSVDCFDNVLFPLLDELLKDEVCRLDPFGMDETRMRGCGLLCKIFLHYLSRLQGNKEELARSEGVRESLKNMLLVMSTQEEFKIPDHEDNFVWDLTWKHLVPWLPNIKEELFGSSNNVRHIPPNVELSASDQINESNEVEEGPNTSN</sequence>
<dbReference type="InterPro" id="IPR056604">
    <property type="entry name" value="GBF1-like_TPR"/>
</dbReference>
<dbReference type="SMART" id="SM00222">
    <property type="entry name" value="Sec7"/>
    <property type="match status" value="1"/>
</dbReference>
<comment type="caution">
    <text evidence="3">The sequence shown here is derived from an EMBL/GenBank/DDBJ whole genome shotgun (WGS) entry which is preliminary data.</text>
</comment>
<protein>
    <submittedName>
        <fullName evidence="3">GDP/GTP exchange factor for ARF</fullName>
    </submittedName>
</protein>
<dbReference type="Pfam" id="PF01369">
    <property type="entry name" value="Sec7"/>
    <property type="match status" value="1"/>
</dbReference>
<dbReference type="GO" id="GO:0016192">
    <property type="term" value="P:vesicle-mediated transport"/>
    <property type="evidence" value="ECO:0007669"/>
    <property type="project" value="UniProtKB-ARBA"/>
</dbReference>
<dbReference type="GO" id="GO:0005737">
    <property type="term" value="C:cytoplasm"/>
    <property type="evidence" value="ECO:0007669"/>
    <property type="project" value="UniProtKB-ARBA"/>
</dbReference>
<evidence type="ECO:0000313" key="4">
    <source>
        <dbReference type="Proteomes" id="UP001211065"/>
    </source>
</evidence>
<dbReference type="InterPro" id="IPR023394">
    <property type="entry name" value="Sec7_C_sf"/>
</dbReference>
<dbReference type="Gene3D" id="1.10.220.20">
    <property type="match status" value="1"/>
</dbReference>
<dbReference type="Proteomes" id="UP001211065">
    <property type="component" value="Unassembled WGS sequence"/>
</dbReference>
<dbReference type="InterPro" id="IPR035999">
    <property type="entry name" value="Sec7_dom_sf"/>
</dbReference>
<dbReference type="EMBL" id="JADGJW010000024">
    <property type="protein sequence ID" value="KAJ3227008.1"/>
    <property type="molecule type" value="Genomic_DNA"/>
</dbReference>
<proteinExistence type="predicted"/>
<feature type="compositionally biased region" description="Polar residues" evidence="1">
    <location>
        <begin position="1801"/>
        <end position="1810"/>
    </location>
</feature>
<dbReference type="SUPFAM" id="SSF48425">
    <property type="entry name" value="Sec7 domain"/>
    <property type="match status" value="1"/>
</dbReference>
<feature type="domain" description="SEC7" evidence="2">
    <location>
        <begin position="827"/>
        <end position="1018"/>
    </location>
</feature>
<name>A0AAD5Y366_9FUNG</name>
<accession>A0AAD5Y366</accession>
<dbReference type="PANTHER" id="PTHR10663:SF388">
    <property type="entry name" value="GOLGI-SPECIFIC BREFELDIN A-RESISTANCE GUANINE NUCLEOTIDE EXCHANGE FACTOR 1"/>
    <property type="match status" value="1"/>
</dbReference>
<dbReference type="CDD" id="cd00171">
    <property type="entry name" value="Sec7"/>
    <property type="match status" value="1"/>
</dbReference>
<dbReference type="Gene3D" id="1.10.1000.11">
    <property type="entry name" value="Arf Nucleotide-binding Site Opener,domain 2"/>
    <property type="match status" value="1"/>
</dbReference>
<keyword evidence="4" id="KW-1185">Reference proteome</keyword>
<organism evidence="3 4">
    <name type="scientific">Clydaea vesicula</name>
    <dbReference type="NCBI Taxonomy" id="447962"/>
    <lineage>
        <taxon>Eukaryota</taxon>
        <taxon>Fungi</taxon>
        <taxon>Fungi incertae sedis</taxon>
        <taxon>Chytridiomycota</taxon>
        <taxon>Chytridiomycota incertae sedis</taxon>
        <taxon>Chytridiomycetes</taxon>
        <taxon>Lobulomycetales</taxon>
        <taxon>Lobulomycetaceae</taxon>
        <taxon>Clydaea</taxon>
    </lineage>
</organism>
<feature type="region of interest" description="Disordered" evidence="1">
    <location>
        <begin position="1799"/>
        <end position="1821"/>
    </location>
</feature>
<gene>
    <name evidence="3" type="primary">GEA2</name>
    <name evidence="3" type="ORF">HK099_003631</name>
</gene>